<proteinExistence type="predicted"/>
<keyword evidence="1" id="KW-1133">Transmembrane helix</keyword>
<sequence>MDKQRRDIIINEIRYWQKSKLLPEQQCHFLLALYSEGEDTLPDKDRKPMIRMIFWLLLTQLSFLISVFILYFTDIVSVMQMALVILCVCITGLAWYIRRNNAYEPVLYLMTLTLILFISCLKFSMLYWQGSSIWLVSSIFIVIWLIIGNVWKKQLFNVLAGFVLILLLGLLFFYR</sequence>
<dbReference type="RefSeq" id="WP_306979305.1">
    <property type="nucleotide sequence ID" value="NZ_JAUSUA010000001.1"/>
</dbReference>
<evidence type="ECO:0000313" key="3">
    <source>
        <dbReference type="Proteomes" id="UP001225034"/>
    </source>
</evidence>
<evidence type="ECO:0000313" key="2">
    <source>
        <dbReference type="EMBL" id="MDQ0205555.1"/>
    </source>
</evidence>
<keyword evidence="1" id="KW-0812">Transmembrane</keyword>
<feature type="transmembrane region" description="Helical" evidence="1">
    <location>
        <begin position="78"/>
        <end position="97"/>
    </location>
</feature>
<name>A0ABT9YCH4_9BACI</name>
<reference evidence="2 3" key="1">
    <citation type="submission" date="2023-07" db="EMBL/GenBank/DDBJ databases">
        <title>Genomic Encyclopedia of Type Strains, Phase IV (KMG-IV): sequencing the most valuable type-strain genomes for metagenomic binning, comparative biology and taxonomic classification.</title>
        <authorList>
            <person name="Goeker M."/>
        </authorList>
    </citation>
    <scope>NUCLEOTIDE SEQUENCE [LARGE SCALE GENOMIC DNA]</scope>
    <source>
        <strain evidence="2 3">DSM 19154</strain>
    </source>
</reference>
<organism evidence="2 3">
    <name type="scientific">Alkalicoccobacillus murimartini</name>
    <dbReference type="NCBI Taxonomy" id="171685"/>
    <lineage>
        <taxon>Bacteria</taxon>
        <taxon>Bacillati</taxon>
        <taxon>Bacillota</taxon>
        <taxon>Bacilli</taxon>
        <taxon>Bacillales</taxon>
        <taxon>Bacillaceae</taxon>
        <taxon>Alkalicoccobacillus</taxon>
    </lineage>
</organism>
<feature type="transmembrane region" description="Helical" evidence="1">
    <location>
        <begin position="155"/>
        <end position="174"/>
    </location>
</feature>
<feature type="transmembrane region" description="Helical" evidence="1">
    <location>
        <begin position="131"/>
        <end position="148"/>
    </location>
</feature>
<gene>
    <name evidence="2" type="ORF">J2S05_000329</name>
</gene>
<keyword evidence="3" id="KW-1185">Reference proteome</keyword>
<comment type="caution">
    <text evidence="2">The sequence shown here is derived from an EMBL/GenBank/DDBJ whole genome shotgun (WGS) entry which is preliminary data.</text>
</comment>
<feature type="transmembrane region" description="Helical" evidence="1">
    <location>
        <begin position="106"/>
        <end position="125"/>
    </location>
</feature>
<evidence type="ECO:0000256" key="1">
    <source>
        <dbReference type="SAM" id="Phobius"/>
    </source>
</evidence>
<keyword evidence="1" id="KW-0472">Membrane</keyword>
<dbReference type="EMBL" id="JAUSUA010000001">
    <property type="protein sequence ID" value="MDQ0205555.1"/>
    <property type="molecule type" value="Genomic_DNA"/>
</dbReference>
<accession>A0ABT9YCH4</accession>
<feature type="transmembrane region" description="Helical" evidence="1">
    <location>
        <begin position="53"/>
        <end position="72"/>
    </location>
</feature>
<protein>
    <submittedName>
        <fullName evidence="2">Cation transport ATPase</fullName>
    </submittedName>
</protein>
<dbReference type="Proteomes" id="UP001225034">
    <property type="component" value="Unassembled WGS sequence"/>
</dbReference>